<name>A0A9R1C5K7_TRITD</name>
<keyword evidence="2" id="KW-1185">Reference proteome</keyword>
<organism evidence="1 2">
    <name type="scientific">Triticum turgidum subsp. durum</name>
    <name type="common">Durum wheat</name>
    <name type="synonym">Triticum durum</name>
    <dbReference type="NCBI Taxonomy" id="4567"/>
    <lineage>
        <taxon>Eukaryota</taxon>
        <taxon>Viridiplantae</taxon>
        <taxon>Streptophyta</taxon>
        <taxon>Embryophyta</taxon>
        <taxon>Tracheophyta</taxon>
        <taxon>Spermatophyta</taxon>
        <taxon>Magnoliopsida</taxon>
        <taxon>Liliopsida</taxon>
        <taxon>Poales</taxon>
        <taxon>Poaceae</taxon>
        <taxon>BOP clade</taxon>
        <taxon>Pooideae</taxon>
        <taxon>Triticodae</taxon>
        <taxon>Triticeae</taxon>
        <taxon>Triticinae</taxon>
        <taxon>Triticum</taxon>
    </lineage>
</organism>
<sequence length="95" mass="11196">MNIVVLTTPGGCYFGSVDSVQMRSSCLQEERTCFHLQWTHSPVRFRSTVERMEEQREQCILERNSGFSNLATREPFLILLSLYFAEVYLYYSREL</sequence>
<gene>
    <name evidence="1" type="ORF">TRITD_7Bv1G218400</name>
</gene>
<protein>
    <submittedName>
        <fullName evidence="1">Uncharacterized protein</fullName>
    </submittedName>
</protein>
<dbReference type="Gramene" id="TRITD7Bv1G218400.1">
    <property type="protein sequence ID" value="TRITD7Bv1G218400.1"/>
    <property type="gene ID" value="TRITD7Bv1G218400"/>
</dbReference>
<evidence type="ECO:0000313" key="2">
    <source>
        <dbReference type="Proteomes" id="UP000324705"/>
    </source>
</evidence>
<reference evidence="1 2" key="1">
    <citation type="submission" date="2017-09" db="EMBL/GenBank/DDBJ databases">
        <authorList>
            <consortium name="International Durum Wheat Genome Sequencing Consortium (IDWGSC)"/>
            <person name="Milanesi L."/>
        </authorList>
    </citation>
    <scope>NUCLEOTIDE SEQUENCE [LARGE SCALE GENOMIC DNA]</scope>
    <source>
        <strain evidence="2">cv. Svevo</strain>
    </source>
</reference>
<dbReference type="Proteomes" id="UP000324705">
    <property type="component" value="Chromosome 7B"/>
</dbReference>
<dbReference type="EMBL" id="LT934124">
    <property type="protein sequence ID" value="VAI93186.1"/>
    <property type="molecule type" value="Genomic_DNA"/>
</dbReference>
<proteinExistence type="predicted"/>
<accession>A0A9R1C5K7</accession>
<dbReference type="AlphaFoldDB" id="A0A9R1C5K7"/>
<evidence type="ECO:0000313" key="1">
    <source>
        <dbReference type="EMBL" id="VAI93186.1"/>
    </source>
</evidence>